<protein>
    <submittedName>
        <fullName evidence="3">Uncharacterized protein</fullName>
    </submittedName>
</protein>
<name>A0A815TB22_9BILA</name>
<feature type="region of interest" description="Disordered" evidence="1">
    <location>
        <begin position="779"/>
        <end position="911"/>
    </location>
</feature>
<evidence type="ECO:0000313" key="4">
    <source>
        <dbReference type="Proteomes" id="UP000663832"/>
    </source>
</evidence>
<feature type="compositionally biased region" description="Low complexity" evidence="1">
    <location>
        <begin position="279"/>
        <end position="296"/>
    </location>
</feature>
<evidence type="ECO:0000256" key="1">
    <source>
        <dbReference type="SAM" id="MobiDB-lite"/>
    </source>
</evidence>
<feature type="region of interest" description="Disordered" evidence="1">
    <location>
        <begin position="272"/>
        <end position="296"/>
    </location>
</feature>
<feature type="compositionally biased region" description="Low complexity" evidence="1">
    <location>
        <begin position="1034"/>
        <end position="1069"/>
    </location>
</feature>
<feature type="compositionally biased region" description="Low complexity" evidence="1">
    <location>
        <begin position="847"/>
        <end position="867"/>
    </location>
</feature>
<dbReference type="OrthoDB" id="10033107at2759"/>
<dbReference type="Proteomes" id="UP000663877">
    <property type="component" value="Unassembled WGS sequence"/>
</dbReference>
<feature type="compositionally biased region" description="Low complexity" evidence="1">
    <location>
        <begin position="671"/>
        <end position="690"/>
    </location>
</feature>
<proteinExistence type="predicted"/>
<gene>
    <name evidence="2" type="ORF">BJG266_LOCUS19738</name>
    <name evidence="3" type="ORF">QVE165_LOCUS43415</name>
</gene>
<organism evidence="3 4">
    <name type="scientific">Adineta steineri</name>
    <dbReference type="NCBI Taxonomy" id="433720"/>
    <lineage>
        <taxon>Eukaryota</taxon>
        <taxon>Metazoa</taxon>
        <taxon>Spiralia</taxon>
        <taxon>Gnathifera</taxon>
        <taxon>Rotifera</taxon>
        <taxon>Eurotatoria</taxon>
        <taxon>Bdelloidea</taxon>
        <taxon>Adinetida</taxon>
        <taxon>Adinetidae</taxon>
        <taxon>Adineta</taxon>
    </lineage>
</organism>
<sequence length="1091" mass="125573">MVDKDSKKPFTIPKTHTSSKDVLIPEKTDSRNVTELYNDLKACALEVHFDFRQNECQSCDTIRNPKLQKLFNARRIEMKKSQDPTERFAFHLITSRDSALNIATNGLTCEQLSFSIDKYLGNPKDGIHLSRRPDVLLASTGSRGLHKFGLLICKILLGKGYATIPSENNKQLSAQLHYDYHFCKIQTFNKEQRHIDKLLANSLIFCYEHGDLEPISQPTQILPIAILWYDLKEKFSSELLSIAQESQQQCNGKTMKLDNSYKIKPIPKPILSTNNGTWDPPIQDTTNNPTTPTNNLTIQTTPTKYPSQFMIPYPTLYTSFSNIQPQSISNRDPRLTPKNPPSETIPLSPQDKLLLSSSSKQLINEKQISLVDIPLNSTSQLIDPRLQTIKQTHDIFYLETKAVKHALHQQKRLNNYCNSKNGILSRKTTYILIPFFIQSISLDEYERMNKISTYTPKKEYSSLHISVTDCFHFGFNKADNEVYIDLEENQNQLAYEQIKISNQLIEHEKHLNYQERRLHLREKRQKKLQNHVNEPNKHELPNSKIYIDNGRKLLKQHQTTTSSYTHVSLELLDFFSYEYQHETRPHVKRILAELLGIFVEKYGLQSKETIPDDIINNDIEVSFINDETINSVIDMDLESPSSQTLGDYDERFSAPTPPITESTYHLPFSETSSNQTSDNSANNNNPQSPQIELASSEFNMIIDDNISKENTEQNNDSKRITIADISIPIETDMNHSCEELTPILTKETDTLKLINPSTLFTQRRRSYDDDELKKLSTTKSATLDSSSHEDNLIADTTNIDQQQPTVKRIRVDSVPLSNNGTNPLDVVTNNHGYHQDCDERRRQEELSNTSGRSRSQSTSSYNSSSKESITRSPSLSYNRYQQQQQRNDYEHNRSYDRSNRYSQRNMNKTSRHQRFNYNHQSVAEHPRFINTDAIPPLIAGYKSNLFNTSNILSSNTNINRNHNASYYNETSSNPQYYQDNYDNNLIQPPPLMSTNPIMNFNNSFDPKPSTTIERLQMLLQDRTKTSHESRQSTRTDYSSSSSYMMNSQQDNNNSQWSSSQYSSSATTNTNPQTFSYNDAEQLLSIVQNLRN</sequence>
<feature type="region of interest" description="Disordered" evidence="1">
    <location>
        <begin position="1021"/>
        <end position="1075"/>
    </location>
</feature>
<feature type="region of interest" description="Disordered" evidence="1">
    <location>
        <begin position="643"/>
        <end position="690"/>
    </location>
</feature>
<accession>A0A815TB22</accession>
<feature type="region of interest" description="Disordered" evidence="1">
    <location>
        <begin position="324"/>
        <end position="349"/>
    </location>
</feature>
<dbReference type="AlphaFoldDB" id="A0A815TB22"/>
<dbReference type="EMBL" id="CAJNOM010000557">
    <property type="protein sequence ID" value="CAF1499581.1"/>
    <property type="molecule type" value="Genomic_DNA"/>
</dbReference>
<evidence type="ECO:0000313" key="3">
    <source>
        <dbReference type="EMBL" id="CAF1499581.1"/>
    </source>
</evidence>
<dbReference type="Proteomes" id="UP000663832">
    <property type="component" value="Unassembled WGS sequence"/>
</dbReference>
<reference evidence="3" key="1">
    <citation type="submission" date="2021-02" db="EMBL/GenBank/DDBJ databases">
        <authorList>
            <person name="Nowell W R."/>
        </authorList>
    </citation>
    <scope>NUCLEOTIDE SEQUENCE</scope>
</reference>
<feature type="compositionally biased region" description="Basic and acidic residues" evidence="1">
    <location>
        <begin position="833"/>
        <end position="845"/>
    </location>
</feature>
<dbReference type="EMBL" id="CAJNOI010000107">
    <property type="protein sequence ID" value="CAF1071526.1"/>
    <property type="molecule type" value="Genomic_DNA"/>
</dbReference>
<feature type="compositionally biased region" description="Basic and acidic residues" evidence="1">
    <location>
        <begin position="887"/>
        <end position="899"/>
    </location>
</feature>
<feature type="compositionally biased region" description="Basic and acidic residues" evidence="1">
    <location>
        <begin position="1021"/>
        <end position="1033"/>
    </location>
</feature>
<feature type="compositionally biased region" description="Low complexity" evidence="1">
    <location>
        <begin position="877"/>
        <end position="886"/>
    </location>
</feature>
<comment type="caution">
    <text evidence="3">The sequence shown here is derived from an EMBL/GenBank/DDBJ whole genome shotgun (WGS) entry which is preliminary data.</text>
</comment>
<feature type="compositionally biased region" description="Polar residues" evidence="1">
    <location>
        <begin position="794"/>
        <end position="805"/>
    </location>
</feature>
<feature type="compositionally biased region" description="Polar residues" evidence="1">
    <location>
        <begin position="815"/>
        <end position="832"/>
    </location>
</feature>
<evidence type="ECO:0000313" key="2">
    <source>
        <dbReference type="EMBL" id="CAF1071526.1"/>
    </source>
</evidence>
<keyword evidence="4" id="KW-1185">Reference proteome</keyword>